<keyword evidence="9" id="KW-1133">Transmembrane helix</keyword>
<feature type="binding site" evidence="6">
    <location>
        <position position="50"/>
    </location>
    <ligand>
        <name>Ca(2+)</name>
        <dbReference type="ChEBI" id="CHEBI:29108"/>
        <label>1</label>
        <note>catalytic</note>
    </ligand>
</feature>
<accession>A0AAF3FB47</accession>
<evidence type="ECO:0000313" key="11">
    <source>
        <dbReference type="WBParaSite" id="MBELARI_LOCUS4145"/>
    </source>
</evidence>
<evidence type="ECO:0000256" key="9">
    <source>
        <dbReference type="SAM" id="Phobius"/>
    </source>
</evidence>
<name>A0AAF3FB47_9BILA</name>
<evidence type="ECO:0000256" key="2">
    <source>
        <dbReference type="ARBA" id="ARBA00022801"/>
    </source>
</evidence>
<organism evidence="10 11">
    <name type="scientific">Mesorhabditis belari</name>
    <dbReference type="NCBI Taxonomy" id="2138241"/>
    <lineage>
        <taxon>Eukaryota</taxon>
        <taxon>Metazoa</taxon>
        <taxon>Ecdysozoa</taxon>
        <taxon>Nematoda</taxon>
        <taxon>Chromadorea</taxon>
        <taxon>Rhabditida</taxon>
        <taxon>Rhabditina</taxon>
        <taxon>Rhabditomorpha</taxon>
        <taxon>Rhabditoidea</taxon>
        <taxon>Rhabditidae</taxon>
        <taxon>Mesorhabditinae</taxon>
        <taxon>Mesorhabditis</taxon>
    </lineage>
</organism>
<keyword evidence="4 8" id="KW-0325">Glycoprotein</keyword>
<proteinExistence type="inferred from homology"/>
<feature type="binding site" evidence="6">
    <location>
        <position position="219"/>
    </location>
    <ligand>
        <name>Ca(2+)</name>
        <dbReference type="ChEBI" id="CHEBI:29108"/>
        <label>1</label>
        <note>catalytic</note>
    </ligand>
</feature>
<feature type="binding site" evidence="6">
    <location>
        <position position="267"/>
    </location>
    <ligand>
        <name>Ca(2+)</name>
        <dbReference type="ChEBI" id="CHEBI:29108"/>
        <label>1</label>
        <note>catalytic</note>
    </ligand>
</feature>
<evidence type="ECO:0000256" key="5">
    <source>
        <dbReference type="PIRSR" id="PIRSR602640-1"/>
    </source>
</evidence>
<keyword evidence="9" id="KW-0472">Membrane</keyword>
<feature type="active site" description="Proton acceptor" evidence="5">
    <location>
        <position position="107"/>
    </location>
</feature>
<evidence type="ECO:0000256" key="7">
    <source>
        <dbReference type="PIRSR" id="PIRSR602640-3"/>
    </source>
</evidence>
<evidence type="ECO:0000256" key="1">
    <source>
        <dbReference type="ARBA" id="ARBA00008595"/>
    </source>
</evidence>
<keyword evidence="2 8" id="KW-0378">Hydrolase</keyword>
<dbReference type="InterPro" id="IPR002640">
    <property type="entry name" value="Arylesterase"/>
</dbReference>
<reference evidence="11" key="1">
    <citation type="submission" date="2024-02" db="UniProtKB">
        <authorList>
            <consortium name="WormBaseParasite"/>
        </authorList>
    </citation>
    <scope>IDENTIFICATION</scope>
</reference>
<keyword evidence="10" id="KW-1185">Reference proteome</keyword>
<keyword evidence="3 7" id="KW-1015">Disulfide bond</keyword>
<keyword evidence="9" id="KW-0812">Transmembrane</keyword>
<evidence type="ECO:0000256" key="3">
    <source>
        <dbReference type="ARBA" id="ARBA00023157"/>
    </source>
</evidence>
<feature type="binding site" evidence="6">
    <location>
        <position position="163"/>
    </location>
    <ligand>
        <name>Ca(2+)</name>
        <dbReference type="ChEBI" id="CHEBI:29108"/>
        <label>1</label>
        <note>catalytic</note>
    </ligand>
</feature>
<keyword evidence="6 8" id="KW-0479">Metal-binding</keyword>
<dbReference type="GO" id="GO:0004064">
    <property type="term" value="F:arylesterase activity"/>
    <property type="evidence" value="ECO:0007669"/>
    <property type="project" value="UniProtKB-UniRule"/>
</dbReference>
<dbReference type="Proteomes" id="UP000887575">
    <property type="component" value="Unassembled WGS sequence"/>
</dbReference>
<dbReference type="PANTHER" id="PTHR11799">
    <property type="entry name" value="PARAOXONASE"/>
    <property type="match status" value="1"/>
</dbReference>
<feature type="binding site" evidence="6">
    <location>
        <position position="266"/>
    </location>
    <ligand>
        <name>Ca(2+)</name>
        <dbReference type="ChEBI" id="CHEBI:29108"/>
        <label>1</label>
        <note>catalytic</note>
    </ligand>
</feature>
<evidence type="ECO:0000256" key="6">
    <source>
        <dbReference type="PIRSR" id="PIRSR602640-2"/>
    </source>
</evidence>
<feature type="disulfide bond" description="In form B" evidence="7">
    <location>
        <begin position="39"/>
        <end position="360"/>
    </location>
</feature>
<evidence type="ECO:0000313" key="10">
    <source>
        <dbReference type="Proteomes" id="UP000887575"/>
    </source>
</evidence>
<protein>
    <recommendedName>
        <fullName evidence="8">Paraoxonase</fullName>
        <ecNumber evidence="8">3.1.1.2</ecNumber>
    </recommendedName>
</protein>
<dbReference type="PRINTS" id="PR01785">
    <property type="entry name" value="PARAOXONASE"/>
</dbReference>
<dbReference type="GO" id="GO:0046872">
    <property type="term" value="F:metal ion binding"/>
    <property type="evidence" value="ECO:0007669"/>
    <property type="project" value="UniProtKB-KW"/>
</dbReference>
<comment type="similarity">
    <text evidence="1 8">Belongs to the paraoxonase family.</text>
</comment>
<dbReference type="SUPFAM" id="SSF63829">
    <property type="entry name" value="Calcium-dependent phosphotriesterase"/>
    <property type="match status" value="1"/>
</dbReference>
<dbReference type="EC" id="3.1.1.2" evidence="8"/>
<dbReference type="PANTHER" id="PTHR11799:SF12">
    <property type="entry name" value="PARAOXONASE-RELATED"/>
    <property type="match status" value="1"/>
</dbReference>
<comment type="cofactor">
    <cofactor evidence="6 8">
        <name>Ca(2+)</name>
        <dbReference type="ChEBI" id="CHEBI:29108"/>
    </cofactor>
    <text evidence="6 8">Binds 2 calcium ions per subunit.</text>
</comment>
<comment type="catalytic activity">
    <reaction evidence="8">
        <text>a phenyl acetate + H2O = a phenol + acetate + H(+)</text>
        <dbReference type="Rhea" id="RHEA:17309"/>
        <dbReference type="ChEBI" id="CHEBI:15377"/>
        <dbReference type="ChEBI" id="CHEBI:15378"/>
        <dbReference type="ChEBI" id="CHEBI:30089"/>
        <dbReference type="ChEBI" id="CHEBI:33853"/>
        <dbReference type="ChEBI" id="CHEBI:140310"/>
        <dbReference type="EC" id="3.1.1.2"/>
    </reaction>
</comment>
<dbReference type="InterPro" id="IPR011042">
    <property type="entry name" value="6-blade_b-propeller_TolB-like"/>
</dbReference>
<dbReference type="InterPro" id="IPR051288">
    <property type="entry name" value="Serum_paraoxonase/arylesterase"/>
</dbReference>
<evidence type="ECO:0000256" key="4">
    <source>
        <dbReference type="ARBA" id="ARBA00023180"/>
    </source>
</evidence>
<feature type="transmembrane region" description="Helical" evidence="9">
    <location>
        <begin position="6"/>
        <end position="25"/>
    </location>
</feature>
<sequence length="370" mass="41687">MIGKLIVYSLIGFVLYFVGDVLYRLDLNKRVYNHRPGFCQKVKGLDHGSEHVEYVEKEKIAFLSSGVQALFEENGPKGAIYLYNFSDTDHKAIKLTIENEPTDFIPHGMGHYYLNGKLHLIVISHTSFKKGFQHRIEILEFNKEKQSLSYVKTIKDKSFIKPNGLHAVGPEQFFFTNDGYYQSEILGAFEMLFKIKGGSVYYYDGKESHALISSEQTPNGIWADVKRKVLYYSSPLGEFIKVIKLSEDLKSVKGELAHVPLLTSPDNLFMDDEGALWTGAHPVLYKIGDIQACFEVAGKPKPSPPPSQVLRLKFSEDFKTHELTEPYTDDGRQIPCSSHVVIDGKGNMLIGSVGLNAVHCKYTPETINAH</sequence>
<keyword evidence="6 8" id="KW-0106">Calcium</keyword>
<dbReference type="WBParaSite" id="MBELARI_LOCUS4145">
    <property type="protein sequence ID" value="MBELARI_LOCUS4145"/>
    <property type="gene ID" value="MBELARI_LOCUS4145"/>
</dbReference>
<evidence type="ECO:0000256" key="8">
    <source>
        <dbReference type="RuleBase" id="RU368025"/>
    </source>
</evidence>
<dbReference type="Gene3D" id="2.120.10.30">
    <property type="entry name" value="TolB, C-terminal domain"/>
    <property type="match status" value="1"/>
</dbReference>
<dbReference type="Pfam" id="PF01731">
    <property type="entry name" value="Arylesterase"/>
    <property type="match status" value="1"/>
</dbReference>
<dbReference type="AlphaFoldDB" id="A0AAF3FB47"/>